<dbReference type="Proteomes" id="UP000319848">
    <property type="component" value="Unassembled WGS sequence"/>
</dbReference>
<sequence length="194" mass="23391">MIPKKFNDYPIEYQQAYFKRILFLEYPFTIDDITDYEKNIDFKLLSDNHNINWDSEILEKFKDNWDWEVLQNNPFVKAYYNLYLLAPENESVSKVACKCDLQLGFCNKKRICYTEYDREAIKNIKREWEHKKYRTFIGYAIEDGYINTDNLNIFLINDVVFSFSNIADHEDGFYQQKENLNSLNEGIDKDEIPF</sequence>
<evidence type="ECO:0000313" key="1">
    <source>
        <dbReference type="EMBL" id="TWI12364.1"/>
    </source>
</evidence>
<dbReference type="RefSeq" id="WP_023570490.1">
    <property type="nucleotide sequence ID" value="NZ_AVBI01000014.1"/>
</dbReference>
<reference evidence="1 2" key="1">
    <citation type="journal article" date="2015" name="Stand. Genomic Sci.">
        <title>Genomic Encyclopedia of Bacterial and Archaeal Type Strains, Phase III: the genomes of soil and plant-associated and newly described type strains.</title>
        <authorList>
            <person name="Whitman W.B."/>
            <person name="Woyke T."/>
            <person name="Klenk H.P."/>
            <person name="Zhou Y."/>
            <person name="Lilburn T.G."/>
            <person name="Beck B.J."/>
            <person name="De Vos P."/>
            <person name="Vandamme P."/>
            <person name="Eisen J.A."/>
            <person name="Garrity G."/>
            <person name="Hugenholtz P."/>
            <person name="Kyrpides N.C."/>
        </authorList>
    </citation>
    <scope>NUCLEOTIDE SEQUENCE [LARGE SCALE GENOMIC DNA]</scope>
    <source>
        <strain evidence="1 2">CGMCC 1.7270</strain>
    </source>
</reference>
<evidence type="ECO:0000313" key="2">
    <source>
        <dbReference type="Proteomes" id="UP000319848"/>
    </source>
</evidence>
<accession>V6RZP0</accession>
<proteinExistence type="predicted"/>
<gene>
    <name evidence="1" type="ORF">IP98_01576</name>
</gene>
<organism evidence="1 2">
    <name type="scientific">Flavobacterium cauense R2A-7</name>
    <dbReference type="NCBI Taxonomy" id="1341154"/>
    <lineage>
        <taxon>Bacteria</taxon>
        <taxon>Pseudomonadati</taxon>
        <taxon>Bacteroidota</taxon>
        <taxon>Flavobacteriia</taxon>
        <taxon>Flavobacteriales</taxon>
        <taxon>Flavobacteriaceae</taxon>
        <taxon>Flavobacterium</taxon>
    </lineage>
</organism>
<dbReference type="EMBL" id="VLKQ01000006">
    <property type="protein sequence ID" value="TWI12364.1"/>
    <property type="molecule type" value="Genomic_DNA"/>
</dbReference>
<keyword evidence="2" id="KW-1185">Reference proteome</keyword>
<comment type="caution">
    <text evidence="1">The sequence shown here is derived from an EMBL/GenBank/DDBJ whole genome shotgun (WGS) entry which is preliminary data.</text>
</comment>
<dbReference type="AlphaFoldDB" id="V6RZP0"/>
<name>V6RZP0_9FLAO</name>
<protein>
    <submittedName>
        <fullName evidence="1">Uncharacterized protein</fullName>
    </submittedName>
</protein>
<dbReference type="OrthoDB" id="9785181at2"/>